<evidence type="ECO:0000256" key="1">
    <source>
        <dbReference type="ARBA" id="ARBA00022665"/>
    </source>
</evidence>
<keyword evidence="2" id="KW-0446">Lipid-binding</keyword>
<dbReference type="AlphaFoldDB" id="A0AAN9MJ86"/>
<keyword evidence="7" id="KW-1185">Reference proteome</keyword>
<comment type="similarity">
    <text evidence="3">Belongs to the cytochrome b5 family. MAPR subfamily.</text>
</comment>
<dbReference type="InterPro" id="IPR036400">
    <property type="entry name" value="Cyt_B5-like_heme/steroid_sf"/>
</dbReference>
<keyword evidence="4" id="KW-1133">Transmembrane helix</keyword>
<reference evidence="6 7" key="1">
    <citation type="submission" date="2024-01" db="EMBL/GenBank/DDBJ databases">
        <title>The genomes of 5 underutilized Papilionoideae crops provide insights into root nodulation and disease resistanc.</title>
        <authorList>
            <person name="Jiang F."/>
        </authorList>
    </citation>
    <scope>NUCLEOTIDE SEQUENCE [LARGE SCALE GENOMIC DNA]</scope>
    <source>
        <strain evidence="6">JINMINGXINNONG_FW02</strain>
        <tissue evidence="6">Leaves</tissue>
    </source>
</reference>
<sequence>MESGLPCSKRLIFGCLDEIWVERFKCGSRCLHIVFPGLLDSNVLGVGRVVRQKSLSVSIEKRVRSDNAVMGDDVERSYDYVSVSETELNMSLKALATSPLFGITVLVVFLAFLLRFYIKFDTAERLFSGQELALFNGSDEGLPVLLGILGSVFDVTKGKSHYGSRGGYNRFAGRDASRAFVSEKISQVIEFLELFWLVFLDVCE</sequence>
<dbReference type="GO" id="GO:0005496">
    <property type="term" value="F:steroid binding"/>
    <property type="evidence" value="ECO:0007669"/>
    <property type="project" value="UniProtKB-KW"/>
</dbReference>
<dbReference type="GO" id="GO:0012505">
    <property type="term" value="C:endomembrane system"/>
    <property type="evidence" value="ECO:0007669"/>
    <property type="project" value="TreeGrafter"/>
</dbReference>
<dbReference type="EMBL" id="JAYMYR010000006">
    <property type="protein sequence ID" value="KAK7354896.1"/>
    <property type="molecule type" value="Genomic_DNA"/>
</dbReference>
<feature type="domain" description="Cytochrome b5 heme-binding" evidence="5">
    <location>
        <begin position="127"/>
        <end position="198"/>
    </location>
</feature>
<evidence type="ECO:0000259" key="5">
    <source>
        <dbReference type="SMART" id="SM01117"/>
    </source>
</evidence>
<dbReference type="PANTHER" id="PTHR10281">
    <property type="entry name" value="MEMBRANE-ASSOCIATED PROGESTERONE RECEPTOR COMPONENT-RELATED"/>
    <property type="match status" value="1"/>
</dbReference>
<organism evidence="6 7">
    <name type="scientific">Phaseolus coccineus</name>
    <name type="common">Scarlet runner bean</name>
    <name type="synonym">Phaseolus multiflorus</name>
    <dbReference type="NCBI Taxonomy" id="3886"/>
    <lineage>
        <taxon>Eukaryota</taxon>
        <taxon>Viridiplantae</taxon>
        <taxon>Streptophyta</taxon>
        <taxon>Embryophyta</taxon>
        <taxon>Tracheophyta</taxon>
        <taxon>Spermatophyta</taxon>
        <taxon>Magnoliopsida</taxon>
        <taxon>eudicotyledons</taxon>
        <taxon>Gunneridae</taxon>
        <taxon>Pentapetalae</taxon>
        <taxon>rosids</taxon>
        <taxon>fabids</taxon>
        <taxon>Fabales</taxon>
        <taxon>Fabaceae</taxon>
        <taxon>Papilionoideae</taxon>
        <taxon>50 kb inversion clade</taxon>
        <taxon>NPAAA clade</taxon>
        <taxon>indigoferoid/millettioid clade</taxon>
        <taxon>Phaseoleae</taxon>
        <taxon>Phaseolus</taxon>
    </lineage>
</organism>
<evidence type="ECO:0000313" key="6">
    <source>
        <dbReference type="EMBL" id="KAK7354896.1"/>
    </source>
</evidence>
<dbReference type="GO" id="GO:0016020">
    <property type="term" value="C:membrane"/>
    <property type="evidence" value="ECO:0007669"/>
    <property type="project" value="TreeGrafter"/>
</dbReference>
<keyword evidence="4" id="KW-0812">Transmembrane</keyword>
<evidence type="ECO:0000256" key="4">
    <source>
        <dbReference type="SAM" id="Phobius"/>
    </source>
</evidence>
<dbReference type="InterPro" id="IPR050577">
    <property type="entry name" value="MAPR/NEUFC/NENF-like"/>
</dbReference>
<dbReference type="Proteomes" id="UP001374584">
    <property type="component" value="Unassembled WGS sequence"/>
</dbReference>
<keyword evidence="1" id="KW-0754">Steroid-binding</keyword>
<gene>
    <name evidence="6" type="ORF">VNO80_14138</name>
</gene>
<evidence type="ECO:0000313" key="7">
    <source>
        <dbReference type="Proteomes" id="UP001374584"/>
    </source>
</evidence>
<dbReference type="Pfam" id="PF00173">
    <property type="entry name" value="Cyt-b5"/>
    <property type="match status" value="1"/>
</dbReference>
<accession>A0AAN9MJ86</accession>
<evidence type="ECO:0000256" key="2">
    <source>
        <dbReference type="ARBA" id="ARBA00023121"/>
    </source>
</evidence>
<dbReference type="Gene3D" id="3.10.120.10">
    <property type="entry name" value="Cytochrome b5-like heme/steroid binding domain"/>
    <property type="match status" value="1"/>
</dbReference>
<feature type="transmembrane region" description="Helical" evidence="4">
    <location>
        <begin position="100"/>
        <end position="118"/>
    </location>
</feature>
<evidence type="ECO:0000256" key="3">
    <source>
        <dbReference type="ARBA" id="ARBA00038357"/>
    </source>
</evidence>
<proteinExistence type="inferred from homology"/>
<comment type="caution">
    <text evidence="6">The sequence shown here is derived from an EMBL/GenBank/DDBJ whole genome shotgun (WGS) entry which is preliminary data.</text>
</comment>
<dbReference type="SUPFAM" id="SSF55856">
    <property type="entry name" value="Cytochrome b5-like heme/steroid binding domain"/>
    <property type="match status" value="1"/>
</dbReference>
<name>A0AAN9MJ86_PHACN</name>
<protein>
    <recommendedName>
        <fullName evidence="5">Cytochrome b5 heme-binding domain-containing protein</fullName>
    </recommendedName>
</protein>
<dbReference type="SMART" id="SM01117">
    <property type="entry name" value="Cyt-b5"/>
    <property type="match status" value="1"/>
</dbReference>
<keyword evidence="4" id="KW-0472">Membrane</keyword>
<dbReference type="PANTHER" id="PTHR10281:SF4">
    <property type="entry name" value="NEUFERRICIN"/>
    <property type="match status" value="1"/>
</dbReference>
<dbReference type="InterPro" id="IPR001199">
    <property type="entry name" value="Cyt_B5-like_heme/steroid-bd"/>
</dbReference>